<name>C0C3J8_9FIRM</name>
<reference evidence="3" key="1">
    <citation type="submission" date="2009-02" db="EMBL/GenBank/DDBJ databases">
        <authorList>
            <person name="Fulton L."/>
            <person name="Clifton S."/>
            <person name="Fulton B."/>
            <person name="Xu J."/>
            <person name="Minx P."/>
            <person name="Pepin K.H."/>
            <person name="Johnson M."/>
            <person name="Bhonagiri V."/>
            <person name="Nash W.E."/>
            <person name="Mardis E.R."/>
            <person name="Wilson R.K."/>
        </authorList>
    </citation>
    <scope>NUCLEOTIDE SEQUENCE [LARGE SCALE GENOMIC DNA]</scope>
    <source>
        <strain evidence="3">DSM 15053</strain>
    </source>
</reference>
<gene>
    <name evidence="3" type="ORF">CLOHYLEM_06660</name>
</gene>
<dbReference type="Gene3D" id="3.40.50.1820">
    <property type="entry name" value="alpha/beta hydrolase"/>
    <property type="match status" value="1"/>
</dbReference>
<feature type="domain" description="Alpha/beta hydrolase fold-3" evidence="2">
    <location>
        <begin position="32"/>
        <end position="121"/>
    </location>
</feature>
<dbReference type="InterPro" id="IPR029058">
    <property type="entry name" value="AB_hydrolase_fold"/>
</dbReference>
<dbReference type="GO" id="GO:0016787">
    <property type="term" value="F:hydrolase activity"/>
    <property type="evidence" value="ECO:0007669"/>
    <property type="project" value="UniProtKB-KW"/>
</dbReference>
<proteinExistence type="predicted"/>
<accession>C0C3J8</accession>
<dbReference type="SUPFAM" id="SSF53474">
    <property type="entry name" value="alpha/beta-Hydrolases"/>
    <property type="match status" value="1"/>
</dbReference>
<dbReference type="RefSeq" id="WP_006444019.1">
    <property type="nucleotide sequence ID" value="NZ_CP036524.1"/>
</dbReference>
<dbReference type="OrthoDB" id="24847at2"/>
<dbReference type="EMBL" id="ABYI02000029">
    <property type="protein sequence ID" value="EEG73190.1"/>
    <property type="molecule type" value="Genomic_DNA"/>
</dbReference>
<evidence type="ECO:0000259" key="2">
    <source>
        <dbReference type="Pfam" id="PF07859"/>
    </source>
</evidence>
<reference evidence="3" key="2">
    <citation type="submission" date="2013-06" db="EMBL/GenBank/DDBJ databases">
        <title>Draft genome sequence of Clostridium hylemonae (DSM 15053).</title>
        <authorList>
            <person name="Sudarsanam P."/>
            <person name="Ley R."/>
            <person name="Guruge J."/>
            <person name="Turnbaugh P.J."/>
            <person name="Mahowald M."/>
            <person name="Liep D."/>
            <person name="Gordon J."/>
        </authorList>
    </citation>
    <scope>NUCLEOTIDE SEQUENCE</scope>
    <source>
        <strain evidence="3">DSM 15053</strain>
    </source>
</reference>
<dbReference type="InterPro" id="IPR050300">
    <property type="entry name" value="GDXG_lipolytic_enzyme"/>
</dbReference>
<dbReference type="HOGENOM" id="CLU_012494_4_5_9"/>
<evidence type="ECO:0000256" key="1">
    <source>
        <dbReference type="ARBA" id="ARBA00022801"/>
    </source>
</evidence>
<dbReference type="AlphaFoldDB" id="C0C3J8"/>
<organism evidence="3 4">
    <name type="scientific">[Clostridium] hylemonae DSM 15053</name>
    <dbReference type="NCBI Taxonomy" id="553973"/>
    <lineage>
        <taxon>Bacteria</taxon>
        <taxon>Bacillati</taxon>
        <taxon>Bacillota</taxon>
        <taxon>Clostridia</taxon>
        <taxon>Lachnospirales</taxon>
        <taxon>Lachnospiraceae</taxon>
    </lineage>
</organism>
<evidence type="ECO:0000313" key="4">
    <source>
        <dbReference type="Proteomes" id="UP000004893"/>
    </source>
</evidence>
<dbReference type="InterPro" id="IPR013094">
    <property type="entry name" value="AB_hydrolase_3"/>
</dbReference>
<protein>
    <recommendedName>
        <fullName evidence="2">Alpha/beta hydrolase fold-3 domain-containing protein</fullName>
    </recommendedName>
</protein>
<dbReference type="STRING" id="553973.CLOHYLEM_06660"/>
<keyword evidence="4" id="KW-1185">Reference proteome</keyword>
<evidence type="ECO:0000313" key="3">
    <source>
        <dbReference type="EMBL" id="EEG73190.1"/>
    </source>
</evidence>
<dbReference type="Pfam" id="PF07859">
    <property type="entry name" value="Abhydrolase_3"/>
    <property type="match status" value="1"/>
</dbReference>
<dbReference type="eggNOG" id="COG0657">
    <property type="taxonomic scope" value="Bacteria"/>
</dbReference>
<sequence>MQQKKIIEINSTLYLKHATVCSDSSVTPKACILYFHGGGLLYGERDDLPALHQKTLTEAGYIIVSFDYPLAPAAKLNTILDDVTSSISHYVKYPELYCGHALPFFLWGRSAGAYLCLLAAAQGDLPAAPEGILSYYGYGFLCDSWFQTPSSYYCSLPAVDASCLDNAGAGLQPSGGLDTHYSIYVYARQTGRWRALLYEGREKYFYLDYTLRACAALPCPLFCAHSTNDPDVPYEEFLELSSRYQARQFIAAGNTHDFDREETNPFTAQLLQETVKFLNKNLGD</sequence>
<comment type="caution">
    <text evidence="3">The sequence shown here is derived from an EMBL/GenBank/DDBJ whole genome shotgun (WGS) entry which is preliminary data.</text>
</comment>
<dbReference type="PANTHER" id="PTHR48081">
    <property type="entry name" value="AB HYDROLASE SUPERFAMILY PROTEIN C4A8.06C"/>
    <property type="match status" value="1"/>
</dbReference>
<dbReference type="Proteomes" id="UP000004893">
    <property type="component" value="Unassembled WGS sequence"/>
</dbReference>
<keyword evidence="1" id="KW-0378">Hydrolase</keyword>